<evidence type="ECO:0000256" key="4">
    <source>
        <dbReference type="ARBA" id="ARBA00022723"/>
    </source>
</evidence>
<feature type="region of interest" description="RNA binding" evidence="6">
    <location>
        <begin position="248"/>
        <end position="254"/>
    </location>
</feature>
<keyword evidence="5 6" id="KW-0862">Zinc</keyword>
<organism evidence="8 9">
    <name type="scientific">Entamoeba invadens IP1</name>
    <dbReference type="NCBI Taxonomy" id="370355"/>
    <lineage>
        <taxon>Eukaryota</taxon>
        <taxon>Amoebozoa</taxon>
        <taxon>Evosea</taxon>
        <taxon>Archamoebae</taxon>
        <taxon>Mastigamoebida</taxon>
        <taxon>Entamoebidae</taxon>
        <taxon>Entamoeba</taxon>
    </lineage>
</organism>
<dbReference type="AlphaFoldDB" id="A0A0A1U8W0"/>
<comment type="subcellular location">
    <subcellularLocation>
        <location evidence="6">Cytoplasm</location>
    </subcellularLocation>
</comment>
<dbReference type="Proteomes" id="UP000014680">
    <property type="component" value="Unassembled WGS sequence"/>
</dbReference>
<reference evidence="8 9" key="1">
    <citation type="submission" date="2012-10" db="EMBL/GenBank/DDBJ databases">
        <authorList>
            <person name="Zafar N."/>
            <person name="Inman J."/>
            <person name="Hall N."/>
            <person name="Lorenzi H."/>
            <person name="Caler E."/>
        </authorList>
    </citation>
    <scope>NUCLEOTIDE SEQUENCE [LARGE SCALE GENOMIC DNA]</scope>
    <source>
        <strain evidence="8 9">IP1</strain>
    </source>
</reference>
<keyword evidence="1 6" id="KW-0328">Glycosyltransferase</keyword>
<feature type="binding site" evidence="6">
    <location>
        <position position="310"/>
    </location>
    <ligand>
        <name>Zn(2+)</name>
        <dbReference type="ChEBI" id="CHEBI:29105"/>
    </ligand>
</feature>
<comment type="subunit">
    <text evidence="6">Heterodimer of a catalytic subunit and an accessory subunit.</text>
</comment>
<dbReference type="NCBIfam" id="TIGR00430">
    <property type="entry name" value="Q_tRNA_tgt"/>
    <property type="match status" value="1"/>
</dbReference>
<evidence type="ECO:0000256" key="5">
    <source>
        <dbReference type="ARBA" id="ARBA00022833"/>
    </source>
</evidence>
<comment type="catalytic activity">
    <reaction evidence="6">
        <text>guanosine(34) in tRNA + queuine = queuosine(34) in tRNA + guanine</text>
        <dbReference type="Rhea" id="RHEA:16633"/>
        <dbReference type="Rhea" id="RHEA-COMP:10341"/>
        <dbReference type="Rhea" id="RHEA-COMP:18571"/>
        <dbReference type="ChEBI" id="CHEBI:16235"/>
        <dbReference type="ChEBI" id="CHEBI:17433"/>
        <dbReference type="ChEBI" id="CHEBI:74269"/>
        <dbReference type="ChEBI" id="CHEBI:194431"/>
        <dbReference type="EC" id="2.4.2.64"/>
    </reaction>
</comment>
<evidence type="ECO:0000313" key="8">
    <source>
        <dbReference type="EMBL" id="ELP89561.1"/>
    </source>
</evidence>
<evidence type="ECO:0000313" key="9">
    <source>
        <dbReference type="Proteomes" id="UP000014680"/>
    </source>
</evidence>
<dbReference type="EMBL" id="KB206604">
    <property type="protein sequence ID" value="ELP89561.1"/>
    <property type="molecule type" value="Genomic_DNA"/>
</dbReference>
<feature type="binding site" evidence="6">
    <location>
        <position position="307"/>
    </location>
    <ligand>
        <name>Zn(2+)</name>
        <dbReference type="ChEBI" id="CHEBI:29105"/>
    </ligand>
</feature>
<dbReference type="HAMAP" id="MF_00168">
    <property type="entry name" value="Q_tRNA_Tgt"/>
    <property type="match status" value="1"/>
</dbReference>
<feature type="active site" description="Proton acceptor" evidence="6">
    <location>
        <position position="92"/>
    </location>
</feature>
<dbReference type="GO" id="GO:0046872">
    <property type="term" value="F:metal ion binding"/>
    <property type="evidence" value="ECO:0007669"/>
    <property type="project" value="UniProtKB-KW"/>
</dbReference>
<dbReference type="GO" id="GO:0006400">
    <property type="term" value="P:tRNA modification"/>
    <property type="evidence" value="ECO:0007669"/>
    <property type="project" value="InterPro"/>
</dbReference>
<keyword evidence="9" id="KW-1185">Reference proteome</keyword>
<dbReference type="OrthoDB" id="10249838at2759"/>
<sequence length="397" mass="44202">MSALSLTVNATDGRARQCTLHLPHGEVETPVFMPVGTKGSVKSLTYEQVTEMGCQILLANTYHMYLHPGVTVLKKSGGLHNYTKWNGNILTDSGGFQMVSLSETMSVSEEGVVFESIVDKKQINLPPEESIHIQQAIGSDIMMQLDDVVSSLTTGPRVSEAMERSVRWLGRCKKVYEETKDKQNLFGIIQGGLNADLRKKCLEGMVAVDTPGYAIGGLSGGEAKDDFWRMVDVSAQGLPETKPRYLMGVGYPVEMILCVLFGVDMFDCVYPTRTARFGTVFSDDGMVALKVNKYKDQYEVIDKNCDCLCCQKGNGLTKSALHFMFVNGAEEGTPVAQYLTHHNITYLFNLMRKYRVAIREKKAKVFAKEYIMRFYGGIQHVPAWMIDALKKAEVSFD</sequence>
<dbReference type="InterPro" id="IPR002616">
    <property type="entry name" value="tRNA_ribo_trans-like"/>
</dbReference>
<dbReference type="InterPro" id="IPR004803">
    <property type="entry name" value="TGT"/>
</dbReference>
<evidence type="ECO:0000259" key="7">
    <source>
        <dbReference type="Pfam" id="PF01702"/>
    </source>
</evidence>
<dbReference type="RefSeq" id="XP_004256332.1">
    <property type="nucleotide sequence ID" value="XM_004256284.1"/>
</dbReference>
<gene>
    <name evidence="8" type="ORF">EIN_525060</name>
</gene>
<proteinExistence type="inferred from homology"/>
<name>A0A0A1U8W0_ENTIV</name>
<dbReference type="GO" id="GO:0005829">
    <property type="term" value="C:cytosol"/>
    <property type="evidence" value="ECO:0007669"/>
    <property type="project" value="TreeGrafter"/>
</dbReference>
<dbReference type="PANTHER" id="PTHR43530">
    <property type="entry name" value="QUEUINE TRNA-RIBOSYLTRANSFERASE CATALYTIC SUBUNIT 1"/>
    <property type="match status" value="1"/>
</dbReference>
<dbReference type="GO" id="GO:0008479">
    <property type="term" value="F:tRNA-guanosine(34) queuine transglycosylase activity"/>
    <property type="evidence" value="ECO:0007669"/>
    <property type="project" value="UniProtKB-UniRule"/>
</dbReference>
<dbReference type="GeneID" id="14888572"/>
<keyword evidence="3 6" id="KW-0819">tRNA processing</keyword>
<protein>
    <recommendedName>
        <fullName evidence="6">Queuine tRNA-ribosyltransferase catalytic subunit 1</fullName>
        <ecNumber evidence="6">2.4.2.64</ecNumber>
    </recommendedName>
    <alternativeName>
        <fullName evidence="6">Guanine insertion enzyme</fullName>
    </alternativeName>
    <alternativeName>
        <fullName evidence="6">tRNA-guanine transglycosylase</fullName>
    </alternativeName>
</protein>
<keyword evidence="4 6" id="KW-0479">Metal-binding</keyword>
<keyword evidence="6" id="KW-0963">Cytoplasm</keyword>
<evidence type="ECO:0000256" key="2">
    <source>
        <dbReference type="ARBA" id="ARBA00022679"/>
    </source>
</evidence>
<dbReference type="Gene3D" id="3.20.20.105">
    <property type="entry name" value="Queuine tRNA-ribosyltransferase-like"/>
    <property type="match status" value="1"/>
</dbReference>
<dbReference type="OMA" id="IDLFDCV"/>
<evidence type="ECO:0000256" key="1">
    <source>
        <dbReference type="ARBA" id="ARBA00022676"/>
    </source>
</evidence>
<comment type="cofactor">
    <cofactor evidence="6">
        <name>Zn(2+)</name>
        <dbReference type="ChEBI" id="CHEBI:29105"/>
    </cofactor>
</comment>
<feature type="binding site" evidence="6">
    <location>
        <position position="146"/>
    </location>
    <ligand>
        <name>substrate</name>
    </ligand>
</feature>
<comment type="function">
    <text evidence="6">Catalytic subunit of the queuine tRNA-ribosyltransferase (TGT) that catalyzes the base-exchange of a guanine (G) residue with queuine (Q) at position 34 (anticodon wobble position) in tRNAs with GU(N) anticodons (tRNA-Asp, -Asn, -His and -Tyr), resulting in the hypermodified nucleoside queuosine (7-(((4,5-cis-dihydroxy-2-cyclopenten-1-yl)amino)methyl)-7-deazaguanosine). Catalysis occurs through a double-displacement mechanism. The nucleophile active site attacks the C1' of nucleotide 34 to detach the guanine base from the RNA, forming a covalent enzyme-RNA intermediate. The proton acceptor active site deprotonates the incoming queuine, allowing a nucleophilic attack on the C1' of the ribose to form the product.</text>
</comment>
<dbReference type="InterPro" id="IPR036511">
    <property type="entry name" value="TGT-like_sf"/>
</dbReference>
<feature type="region of interest" description="RNA binding; important for wobble base 34 recognition" evidence="6">
    <location>
        <begin position="272"/>
        <end position="276"/>
    </location>
</feature>
<feature type="binding site" evidence="6">
    <location>
        <position position="190"/>
    </location>
    <ligand>
        <name>substrate</name>
    </ligand>
</feature>
<evidence type="ECO:0000256" key="6">
    <source>
        <dbReference type="HAMAP-Rule" id="MF_03218"/>
    </source>
</evidence>
<feature type="domain" description="tRNA-guanine(15) transglycosylase-like" evidence="7">
    <location>
        <begin position="14"/>
        <end position="373"/>
    </location>
</feature>
<feature type="binding site" evidence="6">
    <location>
        <begin position="92"/>
        <end position="96"/>
    </location>
    <ligand>
        <name>substrate</name>
    </ligand>
</feature>
<dbReference type="KEGG" id="eiv:EIN_525060"/>
<feature type="binding site" evidence="6">
    <location>
        <position position="217"/>
    </location>
    <ligand>
        <name>substrate</name>
    </ligand>
</feature>
<dbReference type="SUPFAM" id="SSF51713">
    <property type="entry name" value="tRNA-guanine transglycosylase"/>
    <property type="match status" value="1"/>
</dbReference>
<feature type="binding site" evidence="6">
    <location>
        <position position="305"/>
    </location>
    <ligand>
        <name>Zn(2+)</name>
        <dbReference type="ChEBI" id="CHEBI:29105"/>
    </ligand>
</feature>
<comment type="similarity">
    <text evidence="6">Belongs to the queuine tRNA-ribosyltransferase family.</text>
</comment>
<dbReference type="VEuPathDB" id="AmoebaDB:EIN_525060"/>
<feature type="active site" description="Nucleophile" evidence="6">
    <location>
        <position position="267"/>
    </location>
</feature>
<feature type="binding site" evidence="6">
    <location>
        <position position="342"/>
    </location>
    <ligand>
        <name>Zn(2+)</name>
        <dbReference type="ChEBI" id="CHEBI:29105"/>
    </ligand>
</feature>
<dbReference type="Pfam" id="PF01702">
    <property type="entry name" value="TGT"/>
    <property type="match status" value="1"/>
</dbReference>
<dbReference type="NCBIfam" id="TIGR00449">
    <property type="entry name" value="tgt_general"/>
    <property type="match status" value="1"/>
</dbReference>
<dbReference type="PANTHER" id="PTHR43530:SF1">
    <property type="entry name" value="QUEUINE TRNA-RIBOSYLTRANSFERASE CATALYTIC SUBUNIT 1"/>
    <property type="match status" value="1"/>
</dbReference>
<dbReference type="EC" id="2.4.2.64" evidence="6"/>
<accession>A0A0A1U8W0</accession>
<keyword evidence="2 6" id="KW-0808">Transferase</keyword>
<evidence type="ECO:0000256" key="3">
    <source>
        <dbReference type="ARBA" id="ARBA00022694"/>
    </source>
</evidence>